<dbReference type="Proteomes" id="UP001157091">
    <property type="component" value="Unassembled WGS sequence"/>
</dbReference>
<name>A0ABQ6HWR0_9MICO</name>
<feature type="region of interest" description="Disordered" evidence="1">
    <location>
        <begin position="70"/>
        <end position="90"/>
    </location>
</feature>
<accession>A0ABQ6HWR0</accession>
<evidence type="ECO:0000313" key="3">
    <source>
        <dbReference type="Proteomes" id="UP001157091"/>
    </source>
</evidence>
<evidence type="ECO:0008006" key="4">
    <source>
        <dbReference type="Google" id="ProtNLM"/>
    </source>
</evidence>
<dbReference type="RefSeq" id="WP_284291942.1">
    <property type="nucleotide sequence ID" value="NZ_BSUK01000001.1"/>
</dbReference>
<dbReference type="Gene3D" id="1.10.287.1060">
    <property type="entry name" value="ESAT-6-like"/>
    <property type="match status" value="1"/>
</dbReference>
<organism evidence="2 3">
    <name type="scientific">Luteimicrobium album</name>
    <dbReference type="NCBI Taxonomy" id="1054550"/>
    <lineage>
        <taxon>Bacteria</taxon>
        <taxon>Bacillati</taxon>
        <taxon>Actinomycetota</taxon>
        <taxon>Actinomycetes</taxon>
        <taxon>Micrococcales</taxon>
        <taxon>Luteimicrobium</taxon>
    </lineage>
</organism>
<sequence>MAGMIGLDVEQVNALGDKLNQGAQEIKELVQKLNGALNGVQWKGTDGDKFRDEWHHQHVTQLNKVADALQQAGQTAKKNAQNQQQTSSAL</sequence>
<evidence type="ECO:0000256" key="1">
    <source>
        <dbReference type="SAM" id="MobiDB-lite"/>
    </source>
</evidence>
<evidence type="ECO:0000313" key="2">
    <source>
        <dbReference type="EMBL" id="GMA22790.1"/>
    </source>
</evidence>
<gene>
    <name evidence="2" type="ORF">GCM10025864_05490</name>
</gene>
<keyword evidence="3" id="KW-1185">Reference proteome</keyword>
<comment type="caution">
    <text evidence="2">The sequence shown here is derived from an EMBL/GenBank/DDBJ whole genome shotgun (WGS) entry which is preliminary data.</text>
</comment>
<proteinExistence type="predicted"/>
<dbReference type="SUPFAM" id="SSF140453">
    <property type="entry name" value="EsxAB dimer-like"/>
    <property type="match status" value="1"/>
</dbReference>
<dbReference type="EMBL" id="BSUK01000001">
    <property type="protein sequence ID" value="GMA22790.1"/>
    <property type="molecule type" value="Genomic_DNA"/>
</dbReference>
<dbReference type="InterPro" id="IPR036689">
    <property type="entry name" value="ESAT-6-like_sf"/>
</dbReference>
<protein>
    <recommendedName>
        <fullName evidence="4">WXG100 family type VII secretion target</fullName>
    </recommendedName>
</protein>
<reference evidence="3" key="1">
    <citation type="journal article" date="2019" name="Int. J. Syst. Evol. Microbiol.">
        <title>The Global Catalogue of Microorganisms (GCM) 10K type strain sequencing project: providing services to taxonomists for standard genome sequencing and annotation.</title>
        <authorList>
            <consortium name="The Broad Institute Genomics Platform"/>
            <consortium name="The Broad Institute Genome Sequencing Center for Infectious Disease"/>
            <person name="Wu L."/>
            <person name="Ma J."/>
        </authorList>
    </citation>
    <scope>NUCLEOTIDE SEQUENCE [LARGE SCALE GENOMIC DNA]</scope>
    <source>
        <strain evidence="3">NBRC 106348</strain>
    </source>
</reference>